<reference evidence="1 2" key="1">
    <citation type="journal article" date="2021" name="Commun. Biol.">
        <title>Genomic insights into the host specific adaptation of the Pneumocystis genus.</title>
        <authorList>
            <person name="Cisse O.H."/>
            <person name="Ma L."/>
            <person name="Dekker J.P."/>
            <person name="Khil P.P."/>
            <person name="Youn J.-H."/>
            <person name="Brenchley J.M."/>
            <person name="Blair R."/>
            <person name="Pahar B."/>
            <person name="Chabe M."/>
            <person name="Van Rompay K.K.A."/>
            <person name="Keesler R."/>
            <person name="Sukura A."/>
            <person name="Hirsch V."/>
            <person name="Kutty G."/>
            <person name="Liu Y."/>
            <person name="Peng L."/>
            <person name="Chen J."/>
            <person name="Song J."/>
            <person name="Weissenbacher-Lang C."/>
            <person name="Xu J."/>
            <person name="Upham N.S."/>
            <person name="Stajich J.E."/>
            <person name="Cuomo C.A."/>
            <person name="Cushion M.T."/>
            <person name="Kovacs J.A."/>
        </authorList>
    </citation>
    <scope>NUCLEOTIDE SEQUENCE [LARGE SCALE GENOMIC DNA]</scope>
    <source>
        <strain evidence="1 2">RABM</strain>
    </source>
</reference>
<name>A0ACB7CH21_9ASCO</name>
<sequence length="1218" mass="138997">MLKNIKLHYIENIALLDLWLYFILLIITLVISYIYIGMFFNLSPLSNFYIMFFDILEKKKKDIIEKVLGKNIFNKMKSQSLEKRETNIKHEQTIGGLYNSGNSCYINCILQSFASLNELEHILEKLSKEHDNPIASATFSIIFKLNHSSSLSRTHSTSKLVKTLSLHKKIFGYEQQDAQEFFQILTTQLNAEILKMSKKYTEKGFSDSIKTRSENFDIKNEIKSPFNGLMANRLECMSCGFSEGIIHSLFTSVSLPLSSKELCSLEDCLSEYVNKEMIEDILCQKCSLIASKNDLEFLLKSLPDSEISQIIRKKLNAIISALETEMLDADYLKEFKLPRLVNSVKSKQIMFARLPKILTLHINRSSISPVNGSIYKNTAPITFPLILDLNKYTTSYSTLWTDPLQTMSMHINQKKSLKYELKSIIVHYGSHTSGHYVTFRKTPKGWFKISDRNVRESTIEEVLQSGNVFMLMYEKLKDNLNINQIIQNFKSENYTKPCTIKYFSSVFNNENENYKKEFQTKSKTQNLSDTSTINDTNYLYPIMKTSKFIKFILLKKYAMFQVHKQNKHFPTLKKILIGGIAAFFSKVFGKCISLSGSTSCPSFNTSLISTSINNTFPFLSSVSTTKDFDRKFESYIRENYTIGKYGNYYKCLTENILNIDDFYARYTRTVLCASIVQESIIACNLTAADSPPICADTCAEWVSSQALILQRHCTNRTLKNDLSLIRVDFEICTSPSASFSLECIKGRSNEPQSCGFGTNILGLCQYCNSFSQDSIDTCCIVSNLSQCSVFNYSTSVNIPSYLIPNSTTSASLLNVTNSSSLPVAPINKQEKNIAGLSKKTISFIIILSIIIVLIILSLLILLIILSYTRRRNKDIISEQLNNLNQIFSRNKDLHKDDFSSFFKTNSSALNYNSVSAEKNPDHFNAIIPVDTEEKMHPFTNNENKQIRNFSNFYNIANLSKSYKSQNPTSFSLNLNSYRTLNHHSSQMTENNPGTINTSAFRSSKSRPASSIGEDRISIFPTIMSMKDYYSDHQITRNTEVVALYMYKPKMPDEMTLEKGDIIHVVSVWDDGWCSGIKTGKMSNFDSEKNTSKDDIEYLENINKNASESKTQAQTDELIIKVFPLVCVCHKDSWKKIVISDISPSSTLKSAPLNTTHRILHTSENNIALSLNEKNIRFGNIEHDIKITKEIRRKSFPEIWSVNKFMNSKFKEQFEVNPS</sequence>
<comment type="caution">
    <text evidence="1">The sequence shown here is derived from an EMBL/GenBank/DDBJ whole genome shotgun (WGS) entry which is preliminary data.</text>
</comment>
<proteinExistence type="predicted"/>
<protein>
    <submittedName>
        <fullName evidence="1">Uncharacterized protein</fullName>
    </submittedName>
</protein>
<organism evidence="1 2">
    <name type="scientific">Pneumocystis oryctolagi</name>
    <dbReference type="NCBI Taxonomy" id="42067"/>
    <lineage>
        <taxon>Eukaryota</taxon>
        <taxon>Fungi</taxon>
        <taxon>Dikarya</taxon>
        <taxon>Ascomycota</taxon>
        <taxon>Taphrinomycotina</taxon>
        <taxon>Pneumocystomycetes</taxon>
        <taxon>Pneumocystaceae</taxon>
        <taxon>Pneumocystis</taxon>
    </lineage>
</organism>
<dbReference type="Proteomes" id="UP000768646">
    <property type="component" value="Unassembled WGS sequence"/>
</dbReference>
<evidence type="ECO:0000313" key="2">
    <source>
        <dbReference type="Proteomes" id="UP000768646"/>
    </source>
</evidence>
<evidence type="ECO:0000313" key="1">
    <source>
        <dbReference type="EMBL" id="KAG4306419.1"/>
    </source>
</evidence>
<accession>A0ACB7CH21</accession>
<gene>
    <name evidence="1" type="ORF">PORY_000407</name>
</gene>
<dbReference type="EMBL" id="JABTEG010000001">
    <property type="protein sequence ID" value="KAG4306419.1"/>
    <property type="molecule type" value="Genomic_DNA"/>
</dbReference>
<keyword evidence="2" id="KW-1185">Reference proteome</keyword>